<name>A0A811K7U7_BURXY</name>
<sequence length="70" mass="7674">MVKTGAPRPPTSSGGPSGKQWVLGKTKRADVYDEIIAPACLYARTLKFFSCSKPSELILRILPNLRRGDL</sequence>
<dbReference type="EMBL" id="CAJFDI010000001">
    <property type="protein sequence ID" value="CAD5211549.1"/>
    <property type="molecule type" value="Genomic_DNA"/>
</dbReference>
<evidence type="ECO:0000313" key="3">
    <source>
        <dbReference type="Proteomes" id="UP000659654"/>
    </source>
</evidence>
<dbReference type="Proteomes" id="UP000582659">
    <property type="component" value="Unassembled WGS sequence"/>
</dbReference>
<reference evidence="2" key="1">
    <citation type="submission" date="2020-09" db="EMBL/GenBank/DDBJ databases">
        <authorList>
            <person name="Kikuchi T."/>
        </authorList>
    </citation>
    <scope>NUCLEOTIDE SEQUENCE</scope>
    <source>
        <strain evidence="2">Ka4C1</strain>
    </source>
</reference>
<evidence type="ECO:0000313" key="2">
    <source>
        <dbReference type="EMBL" id="CAD5211549.1"/>
    </source>
</evidence>
<keyword evidence="3" id="KW-1185">Reference proteome</keyword>
<evidence type="ECO:0000256" key="1">
    <source>
        <dbReference type="SAM" id="MobiDB-lite"/>
    </source>
</evidence>
<accession>A0A811K7U7</accession>
<dbReference type="EMBL" id="CAJFCV020000001">
    <property type="protein sequence ID" value="CAG9088564.1"/>
    <property type="molecule type" value="Genomic_DNA"/>
</dbReference>
<protein>
    <submittedName>
        <fullName evidence="2">(pine wood nematode) hypothetical protein</fullName>
    </submittedName>
</protein>
<dbReference type="Proteomes" id="UP000659654">
    <property type="component" value="Unassembled WGS sequence"/>
</dbReference>
<comment type="caution">
    <text evidence="2">The sequence shown here is derived from an EMBL/GenBank/DDBJ whole genome shotgun (WGS) entry which is preliminary data.</text>
</comment>
<dbReference type="AlphaFoldDB" id="A0A811K7U7"/>
<organism evidence="2 3">
    <name type="scientific">Bursaphelenchus xylophilus</name>
    <name type="common">Pinewood nematode worm</name>
    <name type="synonym">Aphelenchoides xylophilus</name>
    <dbReference type="NCBI Taxonomy" id="6326"/>
    <lineage>
        <taxon>Eukaryota</taxon>
        <taxon>Metazoa</taxon>
        <taxon>Ecdysozoa</taxon>
        <taxon>Nematoda</taxon>
        <taxon>Chromadorea</taxon>
        <taxon>Rhabditida</taxon>
        <taxon>Tylenchina</taxon>
        <taxon>Tylenchomorpha</taxon>
        <taxon>Aphelenchoidea</taxon>
        <taxon>Aphelenchoididae</taxon>
        <taxon>Bursaphelenchus</taxon>
    </lineage>
</organism>
<feature type="region of interest" description="Disordered" evidence="1">
    <location>
        <begin position="1"/>
        <end position="21"/>
    </location>
</feature>
<proteinExistence type="predicted"/>
<gene>
    <name evidence="2" type="ORF">BXYJ_LOCUS2484</name>
</gene>